<keyword evidence="3" id="KW-1185">Reference proteome</keyword>
<feature type="chain" id="PRO_5042920947" evidence="1">
    <location>
        <begin position="21"/>
        <end position="133"/>
    </location>
</feature>
<accession>A0AAN7LYF2</accession>
<comment type="caution">
    <text evidence="2">The sequence shown here is derived from an EMBL/GenBank/DDBJ whole genome shotgun (WGS) entry which is preliminary data.</text>
</comment>
<keyword evidence="1" id="KW-0732">Signal</keyword>
<protein>
    <submittedName>
        <fullName evidence="2">Uncharacterized protein</fullName>
    </submittedName>
</protein>
<name>A0AAN7LYF2_TRANT</name>
<evidence type="ECO:0000256" key="1">
    <source>
        <dbReference type="SAM" id="SignalP"/>
    </source>
</evidence>
<proteinExistence type="predicted"/>
<dbReference type="Proteomes" id="UP001346149">
    <property type="component" value="Unassembled WGS sequence"/>
</dbReference>
<organism evidence="2 3">
    <name type="scientific">Trapa natans</name>
    <name type="common">Water chestnut</name>
    <dbReference type="NCBI Taxonomy" id="22666"/>
    <lineage>
        <taxon>Eukaryota</taxon>
        <taxon>Viridiplantae</taxon>
        <taxon>Streptophyta</taxon>
        <taxon>Embryophyta</taxon>
        <taxon>Tracheophyta</taxon>
        <taxon>Spermatophyta</taxon>
        <taxon>Magnoliopsida</taxon>
        <taxon>eudicotyledons</taxon>
        <taxon>Gunneridae</taxon>
        <taxon>Pentapetalae</taxon>
        <taxon>rosids</taxon>
        <taxon>malvids</taxon>
        <taxon>Myrtales</taxon>
        <taxon>Lythraceae</taxon>
        <taxon>Trapa</taxon>
    </lineage>
</organism>
<evidence type="ECO:0000313" key="2">
    <source>
        <dbReference type="EMBL" id="KAK4794754.1"/>
    </source>
</evidence>
<feature type="signal peptide" evidence="1">
    <location>
        <begin position="1"/>
        <end position="20"/>
    </location>
</feature>
<evidence type="ECO:0000313" key="3">
    <source>
        <dbReference type="Proteomes" id="UP001346149"/>
    </source>
</evidence>
<gene>
    <name evidence="2" type="ORF">SAY86_012748</name>
</gene>
<reference evidence="2 3" key="1">
    <citation type="journal article" date="2023" name="Hortic Res">
        <title>Pangenome of water caltrop reveals structural variations and asymmetric subgenome divergence after allopolyploidization.</title>
        <authorList>
            <person name="Zhang X."/>
            <person name="Chen Y."/>
            <person name="Wang L."/>
            <person name="Yuan Y."/>
            <person name="Fang M."/>
            <person name="Shi L."/>
            <person name="Lu R."/>
            <person name="Comes H.P."/>
            <person name="Ma Y."/>
            <person name="Chen Y."/>
            <person name="Huang G."/>
            <person name="Zhou Y."/>
            <person name="Zheng Z."/>
            <person name="Qiu Y."/>
        </authorList>
    </citation>
    <scope>NUCLEOTIDE SEQUENCE [LARGE SCALE GENOMIC DNA]</scope>
    <source>
        <strain evidence="2">F231</strain>
    </source>
</reference>
<dbReference type="EMBL" id="JAXQNO010000007">
    <property type="protein sequence ID" value="KAK4794754.1"/>
    <property type="molecule type" value="Genomic_DNA"/>
</dbReference>
<sequence length="133" mass="14998">MLLLLLNLLALEIPFSLIYADSMQSIWISSRICKISLIGLSFFGLWWVASEYSKSRPQCIPMEIDKLAPGRKGYSFIVILVTRRDCPHLWYTWVFGAGSVFNRLVFEEGAIGSGARLRRIQECISGGKGNSHI</sequence>
<dbReference type="AlphaFoldDB" id="A0AAN7LYF2"/>